<dbReference type="Proteomes" id="UP000266723">
    <property type="component" value="Unassembled WGS sequence"/>
</dbReference>
<keyword evidence="2" id="KW-1185">Reference proteome</keyword>
<sequence length="132" mass="14632">MQQLTYKKGFEEAVILDTCCVKRGQRRGESVWASCFSFLSLETSPRGEGNGDRVSRRGSSTKRRCLSWWLSLTADSLPLCGSPRRRRIGSLRGSPRIERWLCSTATELSDGGSPRRRRSPLTVALLAGNGAL</sequence>
<accession>A0ABQ7CWR0</accession>
<gene>
    <name evidence="1" type="ORF">DY000_02018239</name>
</gene>
<proteinExistence type="predicted"/>
<evidence type="ECO:0000313" key="2">
    <source>
        <dbReference type="Proteomes" id="UP000266723"/>
    </source>
</evidence>
<reference evidence="1 2" key="1">
    <citation type="journal article" date="2020" name="BMC Genomics">
        <title>Intraspecific diversification of the crop wild relative Brassica cretica Lam. using demographic model selection.</title>
        <authorList>
            <person name="Kioukis A."/>
            <person name="Michalopoulou V.A."/>
            <person name="Briers L."/>
            <person name="Pirintsos S."/>
            <person name="Studholme D.J."/>
            <person name="Pavlidis P."/>
            <person name="Sarris P.F."/>
        </authorList>
    </citation>
    <scope>NUCLEOTIDE SEQUENCE [LARGE SCALE GENOMIC DNA]</scope>
    <source>
        <strain evidence="2">cv. PFS-1207/04</strain>
    </source>
</reference>
<organism evidence="1 2">
    <name type="scientific">Brassica cretica</name>
    <name type="common">Mustard</name>
    <dbReference type="NCBI Taxonomy" id="69181"/>
    <lineage>
        <taxon>Eukaryota</taxon>
        <taxon>Viridiplantae</taxon>
        <taxon>Streptophyta</taxon>
        <taxon>Embryophyta</taxon>
        <taxon>Tracheophyta</taxon>
        <taxon>Spermatophyta</taxon>
        <taxon>Magnoliopsida</taxon>
        <taxon>eudicotyledons</taxon>
        <taxon>Gunneridae</taxon>
        <taxon>Pentapetalae</taxon>
        <taxon>rosids</taxon>
        <taxon>malvids</taxon>
        <taxon>Brassicales</taxon>
        <taxon>Brassicaceae</taxon>
        <taxon>Brassiceae</taxon>
        <taxon>Brassica</taxon>
    </lineage>
</organism>
<evidence type="ECO:0000313" key="1">
    <source>
        <dbReference type="EMBL" id="KAF3564563.1"/>
    </source>
</evidence>
<dbReference type="EMBL" id="QGKV02000759">
    <property type="protein sequence ID" value="KAF3564563.1"/>
    <property type="molecule type" value="Genomic_DNA"/>
</dbReference>
<comment type="caution">
    <text evidence="1">The sequence shown here is derived from an EMBL/GenBank/DDBJ whole genome shotgun (WGS) entry which is preliminary data.</text>
</comment>
<protein>
    <submittedName>
        <fullName evidence="1">Uncharacterized protein</fullName>
    </submittedName>
</protein>
<name>A0ABQ7CWR0_BRACR</name>